<dbReference type="Proteomes" id="UP001359485">
    <property type="component" value="Unassembled WGS sequence"/>
</dbReference>
<dbReference type="EMBL" id="JAWJWF010000002">
    <property type="protein sequence ID" value="KAK6637762.1"/>
    <property type="molecule type" value="Genomic_DNA"/>
</dbReference>
<protein>
    <submittedName>
        <fullName evidence="2">Uncharacterized protein</fullName>
    </submittedName>
</protein>
<evidence type="ECO:0000256" key="1">
    <source>
        <dbReference type="SAM" id="Coils"/>
    </source>
</evidence>
<sequence>MDEKNREKELEWLNSGRVTTDTVHRRFQKKSDEKSNELKGENYYCIECGSQIDAAGGGNTLMDHYNKVKHKHFDNCVYCSKPAHLYRYRGQIEVYHNSFKNLSSKAEELFEKKKKEAEELAVQKKNMASELLQAQIKKTGELLTQSVQDAEKLAVNAAEEAKHEAIDAFDAEVAKVEKAVDDGLNQAATAIDTTVKQADEFLDQKRNEVVDVVNTTKKQTEDSVQDASAQLLGKAKGLLNCKYRTGTGHYVQVDKEFRSLNVALKDFPGSIRFTLPQLFFPCHFNSNQQDVALHLFSGNMKMASSLEH</sequence>
<organism evidence="2 3">
    <name type="scientific">Polyplax serrata</name>
    <name type="common">Common mouse louse</name>
    <dbReference type="NCBI Taxonomy" id="468196"/>
    <lineage>
        <taxon>Eukaryota</taxon>
        <taxon>Metazoa</taxon>
        <taxon>Ecdysozoa</taxon>
        <taxon>Arthropoda</taxon>
        <taxon>Hexapoda</taxon>
        <taxon>Insecta</taxon>
        <taxon>Pterygota</taxon>
        <taxon>Neoptera</taxon>
        <taxon>Paraneoptera</taxon>
        <taxon>Psocodea</taxon>
        <taxon>Troctomorpha</taxon>
        <taxon>Phthiraptera</taxon>
        <taxon>Anoplura</taxon>
        <taxon>Polyplacidae</taxon>
        <taxon>Polyplax</taxon>
    </lineage>
</organism>
<feature type="coiled-coil region" evidence="1">
    <location>
        <begin position="99"/>
        <end position="134"/>
    </location>
</feature>
<comment type="caution">
    <text evidence="2">The sequence shown here is derived from an EMBL/GenBank/DDBJ whole genome shotgun (WGS) entry which is preliminary data.</text>
</comment>
<reference evidence="2 3" key="1">
    <citation type="submission" date="2023-09" db="EMBL/GenBank/DDBJ databases">
        <title>Genomes of two closely related lineages of the louse Polyplax serrata with different host specificities.</title>
        <authorList>
            <person name="Martinu J."/>
            <person name="Tarabai H."/>
            <person name="Stefka J."/>
            <person name="Hypsa V."/>
        </authorList>
    </citation>
    <scope>NUCLEOTIDE SEQUENCE [LARGE SCALE GENOMIC DNA]</scope>
    <source>
        <strain evidence="2">98ZLc_SE</strain>
    </source>
</reference>
<accession>A0ABR1BBK2</accession>
<gene>
    <name evidence="2" type="ORF">RUM44_008184</name>
</gene>
<proteinExistence type="predicted"/>
<name>A0ABR1BBK2_POLSC</name>
<keyword evidence="3" id="KW-1185">Reference proteome</keyword>
<evidence type="ECO:0000313" key="3">
    <source>
        <dbReference type="Proteomes" id="UP001359485"/>
    </source>
</evidence>
<evidence type="ECO:0000313" key="2">
    <source>
        <dbReference type="EMBL" id="KAK6637762.1"/>
    </source>
</evidence>
<keyword evidence="1" id="KW-0175">Coiled coil</keyword>